<sequence>MRRKFSARRAAGHSLAQPRTNRTILVHQTAPSSIRSPFWFESTQRSRQNAAKENFKRPFQGSSASFRSLGLVFAFSRYQRLIRARNPGPARDCLVSKEVNIYP</sequence>
<organism evidence="2 3">
    <name type="scientific">Pseudomonas chlororaphis subsp. aureofaciens</name>
    <dbReference type="NCBI Taxonomy" id="587851"/>
    <lineage>
        <taxon>Bacteria</taxon>
        <taxon>Pseudomonadati</taxon>
        <taxon>Pseudomonadota</taxon>
        <taxon>Gammaproteobacteria</taxon>
        <taxon>Pseudomonadales</taxon>
        <taxon>Pseudomonadaceae</taxon>
        <taxon>Pseudomonas</taxon>
    </lineage>
</organism>
<reference evidence="2 3" key="1">
    <citation type="submission" date="2018-03" db="EMBL/GenBank/DDBJ databases">
        <title>Diversity of phytobeneficial traits revealed by whole-genome analysis of worldwide-isolated phenazine-producing Pseudomonas spp.</title>
        <authorList>
            <person name="Biessy A."/>
            <person name="Novinscak A."/>
            <person name="Blom J."/>
            <person name="Leger G."/>
            <person name="Thomashow L.S."/>
            <person name="Cazorla F.M."/>
            <person name="Josic D."/>
            <person name="Filion M."/>
        </authorList>
    </citation>
    <scope>NUCLEOTIDE SEQUENCE [LARGE SCALE GENOMIC DNA]</scope>
    <source>
        <strain evidence="2 3">ChPhzS24</strain>
    </source>
</reference>
<proteinExistence type="predicted"/>
<accession>A0AAD0ZB62</accession>
<name>A0AAD0ZB62_9PSED</name>
<evidence type="ECO:0000256" key="1">
    <source>
        <dbReference type="SAM" id="MobiDB-lite"/>
    </source>
</evidence>
<protein>
    <submittedName>
        <fullName evidence="2">Uncharacterized protein</fullName>
    </submittedName>
</protein>
<dbReference type="EMBL" id="CP027750">
    <property type="protein sequence ID" value="AZE27187.1"/>
    <property type="molecule type" value="Genomic_DNA"/>
</dbReference>
<evidence type="ECO:0000313" key="2">
    <source>
        <dbReference type="EMBL" id="AZE27187.1"/>
    </source>
</evidence>
<feature type="compositionally biased region" description="Basic residues" evidence="1">
    <location>
        <begin position="1"/>
        <end position="11"/>
    </location>
</feature>
<gene>
    <name evidence="2" type="ORF">C4K07_0373</name>
</gene>
<feature type="region of interest" description="Disordered" evidence="1">
    <location>
        <begin position="1"/>
        <end position="21"/>
    </location>
</feature>
<dbReference type="AlphaFoldDB" id="A0AAD0ZB62"/>
<dbReference type="Proteomes" id="UP000280455">
    <property type="component" value="Chromosome"/>
</dbReference>
<evidence type="ECO:0000313" key="3">
    <source>
        <dbReference type="Proteomes" id="UP000280455"/>
    </source>
</evidence>